<dbReference type="Gene3D" id="1.25.40.10">
    <property type="entry name" value="Tetratricopeptide repeat domain"/>
    <property type="match status" value="3"/>
</dbReference>
<dbReference type="PANTHER" id="PTHR10098:SF112">
    <property type="entry name" value="SLR0380 PROTEIN"/>
    <property type="match status" value="1"/>
</dbReference>
<gene>
    <name evidence="3" type="ORF">NDI38_21210</name>
</gene>
<dbReference type="Proteomes" id="UP001476950">
    <property type="component" value="Unassembled WGS sequence"/>
</dbReference>
<dbReference type="EMBL" id="JAMPLM010000024">
    <property type="protein sequence ID" value="MEP1060956.1"/>
    <property type="molecule type" value="Genomic_DNA"/>
</dbReference>
<dbReference type="InterPro" id="IPR024983">
    <property type="entry name" value="CHAT_dom"/>
</dbReference>
<keyword evidence="1" id="KW-0175">Coiled coil</keyword>
<dbReference type="Pfam" id="PF12770">
    <property type="entry name" value="CHAT"/>
    <property type="match status" value="1"/>
</dbReference>
<proteinExistence type="predicted"/>
<dbReference type="SMART" id="SM00028">
    <property type="entry name" value="TPR"/>
    <property type="match status" value="5"/>
</dbReference>
<evidence type="ECO:0000256" key="1">
    <source>
        <dbReference type="SAM" id="Coils"/>
    </source>
</evidence>
<dbReference type="SUPFAM" id="SSF48452">
    <property type="entry name" value="TPR-like"/>
    <property type="match status" value="1"/>
</dbReference>
<accession>A0ABV0KNY6</accession>
<comment type="caution">
    <text evidence="3">The sequence shown here is derived from an EMBL/GenBank/DDBJ whole genome shotgun (WGS) entry which is preliminary data.</text>
</comment>
<evidence type="ECO:0000313" key="3">
    <source>
        <dbReference type="EMBL" id="MEP1060956.1"/>
    </source>
</evidence>
<dbReference type="InterPro" id="IPR019734">
    <property type="entry name" value="TPR_rpt"/>
</dbReference>
<evidence type="ECO:0000259" key="2">
    <source>
        <dbReference type="Pfam" id="PF12770"/>
    </source>
</evidence>
<dbReference type="PANTHER" id="PTHR10098">
    <property type="entry name" value="RAPSYN-RELATED"/>
    <property type="match status" value="1"/>
</dbReference>
<protein>
    <submittedName>
        <fullName evidence="3">CHAT domain-containing protein</fullName>
    </submittedName>
</protein>
<reference evidence="3 4" key="1">
    <citation type="submission" date="2022-04" db="EMBL/GenBank/DDBJ databases">
        <title>Positive selection, recombination, and allopatry shape intraspecific diversity of widespread and dominant cyanobacteria.</title>
        <authorList>
            <person name="Wei J."/>
            <person name="Shu W."/>
            <person name="Hu C."/>
        </authorList>
    </citation>
    <scope>NUCLEOTIDE SEQUENCE [LARGE SCALE GENOMIC DNA]</scope>
    <source>
        <strain evidence="3 4">AS-A4</strain>
    </source>
</reference>
<keyword evidence="4" id="KW-1185">Reference proteome</keyword>
<feature type="coiled-coil region" evidence="1">
    <location>
        <begin position="41"/>
        <end position="68"/>
    </location>
</feature>
<dbReference type="RefSeq" id="WP_190446653.1">
    <property type="nucleotide sequence ID" value="NZ_JAMPLM010000024.1"/>
</dbReference>
<organism evidence="3 4">
    <name type="scientific">Stenomitos frigidus AS-A4</name>
    <dbReference type="NCBI Taxonomy" id="2933935"/>
    <lineage>
        <taxon>Bacteria</taxon>
        <taxon>Bacillati</taxon>
        <taxon>Cyanobacteriota</taxon>
        <taxon>Cyanophyceae</taxon>
        <taxon>Leptolyngbyales</taxon>
        <taxon>Leptolyngbyaceae</taxon>
        <taxon>Stenomitos</taxon>
    </lineage>
</organism>
<feature type="domain" description="CHAT" evidence="2">
    <location>
        <begin position="609"/>
        <end position="889"/>
    </location>
</feature>
<sequence>MLSRRRWLWVAAFLLTIALSLHPWSGDATPAIDTLLQQSRLRYEAGQLNEAKALLQQAQQQSQAQGDALTQAIALSNLALIESDQGDWQAANQSIATSLQILQAAAKTPAKIAVSAQVLNVQGRLQLAQGKAQAALQTWQKTTTLYQQTQNSTGELQSQLRQAQALQALGLYERAYQEVLLPLQERLRQQPNSSTKAWGLRSLGTAIGIVGNLTEAQKVTQESLAIAERLKDAQETAASQLALANLLATRIRENSNTGNLKKLEREQLQRDITNAITLYEQAAVLPSPNRLRAELNHLALLTHLALLIKSAETGSQMDANPLITFLKQMITSRQALITSLQPTLLTLPPDRPSIEARLNFANSLLRLPANKETLANTTLPLLGKAVDQASTLHDSHLLANALGNLGRAQEQSQQLAVAQKTTAQALLTAKSGNAIAQIYRWSAQLGRLQEQQGNRQGAIASYTQAVNALRTLRSNLLGITSETQLLDQETLEPVHRQLVSLLLPDDGSQPSSNTLKQTREVIESLQLEEINNYLRASCLQAQVEIDAVPVPNKTAVIYPLILPKRIAIIVSVTGQETKLYSQPIAHETVEATATILQKRLRNRISLKYQEPSKQLYNWLIKPIETVLQQEKVETLVFVLDGAFRSVPMAALLDGEQFLIEKYSIATTPGLKLTDPKPLQARALSSVAFGLSEASTISLPGGGSQSFSELPFVQAELADLQKQIQPSLVEQNKAFTRNQFKQLLQKSQAPIVHLATHGQFSANRDQTFLVASDGVINIDDMVIALGTGDNTRTTPIELLVLSACETALGDDRAPLGLAGIALKSGARSTVASLWQVNDNATALLMQRFYQAVATRTVTKAEALQQAQQLLLNNQSLRHPYFWAPFVLIGNWL</sequence>
<dbReference type="InterPro" id="IPR011990">
    <property type="entry name" value="TPR-like_helical_dom_sf"/>
</dbReference>
<evidence type="ECO:0000313" key="4">
    <source>
        <dbReference type="Proteomes" id="UP001476950"/>
    </source>
</evidence>
<name>A0ABV0KNY6_9CYAN</name>